<proteinExistence type="predicted"/>
<dbReference type="AlphaFoldDB" id="A0A0A9CX44"/>
<accession>A0A0A9CX44</accession>
<reference evidence="1" key="2">
    <citation type="journal article" date="2015" name="Data Brief">
        <title>Shoot transcriptome of the giant reed, Arundo donax.</title>
        <authorList>
            <person name="Barrero R.A."/>
            <person name="Guerrero F.D."/>
            <person name="Moolhuijzen P."/>
            <person name="Goolsby J.A."/>
            <person name="Tidwell J."/>
            <person name="Bellgard S.E."/>
            <person name="Bellgard M.I."/>
        </authorList>
    </citation>
    <scope>NUCLEOTIDE SEQUENCE</scope>
    <source>
        <tissue evidence="1">Shoot tissue taken approximately 20 cm above the soil surface</tissue>
    </source>
</reference>
<organism evidence="1">
    <name type="scientific">Arundo donax</name>
    <name type="common">Giant reed</name>
    <name type="synonym">Donax arundinaceus</name>
    <dbReference type="NCBI Taxonomy" id="35708"/>
    <lineage>
        <taxon>Eukaryota</taxon>
        <taxon>Viridiplantae</taxon>
        <taxon>Streptophyta</taxon>
        <taxon>Embryophyta</taxon>
        <taxon>Tracheophyta</taxon>
        <taxon>Spermatophyta</taxon>
        <taxon>Magnoliopsida</taxon>
        <taxon>Liliopsida</taxon>
        <taxon>Poales</taxon>
        <taxon>Poaceae</taxon>
        <taxon>PACMAD clade</taxon>
        <taxon>Arundinoideae</taxon>
        <taxon>Arundineae</taxon>
        <taxon>Arundo</taxon>
    </lineage>
</organism>
<dbReference type="EMBL" id="GBRH01216976">
    <property type="protein sequence ID" value="JAD80919.1"/>
    <property type="molecule type" value="Transcribed_RNA"/>
</dbReference>
<protein>
    <submittedName>
        <fullName evidence="1">Uncharacterized protein</fullName>
    </submittedName>
</protein>
<evidence type="ECO:0000313" key="1">
    <source>
        <dbReference type="EMBL" id="JAD80919.1"/>
    </source>
</evidence>
<reference evidence="1" key="1">
    <citation type="submission" date="2014-09" db="EMBL/GenBank/DDBJ databases">
        <authorList>
            <person name="Magalhaes I.L.F."/>
            <person name="Oliveira U."/>
            <person name="Santos F.R."/>
            <person name="Vidigal T.H.D.A."/>
            <person name="Brescovit A.D."/>
            <person name="Santos A.J."/>
        </authorList>
    </citation>
    <scope>NUCLEOTIDE SEQUENCE</scope>
    <source>
        <tissue evidence="1">Shoot tissue taken approximately 20 cm above the soil surface</tissue>
    </source>
</reference>
<name>A0A0A9CX44_ARUDO</name>
<sequence length="71" mass="7133">MALAQCTSSCSMQLVLLRLPSEILDAGVGKLPGHGLALGAPTSRNSPNPSPWPLLGCRGGGSGAVCVNCIM</sequence>